<accession>A0A1H2RJV6</accession>
<sequence length="546" mass="56390">MAFKKVFTFLTAASLLVAPAHQAAAQDGFVGGIIGGIIGGAIANDQRRRTTQQTVRRTVPGATSAQREQNRGVQTALNLFGFNVGTPDGSIGPRSRAGISQYQAFLGYAATGQITDIERNILTTAHQRAIMGGPIVSQTISTHPQGMRGMLLLQRDEMMGHSPARSAGNYGLPAEVAAAVDEIARSSDPTASQLVERSGFIQLADINSDGRTDYILDTSVTGSAFWCNAQACTVRVFASTPDGYARNDFQAFNATPAMFTCQRGDCSMSGAINAPATVAVAAPVAPSGGAVTLPVASAQPVVSNPGAATSPAMPNFFGGAAAAPSLASHCNRTSLATTNNGGYTTVANLTDPRLALSEQFCLARTYAIAEGEELAQQVPGVTPQQISAQCDAFGPSLKPFAAAMSLQEPADVLRDVSDFALQTGMSPAQLSGTAKICLSAGYRGDNMDVAIGSGLLLVALGEPVYAELMGHHLAQGFGANTRLDLAKIWFSTGLGSGQRAVYAAGQPDRDALIHQAVLALDGGAMPPVPLTPVAPAVPVFNLIPAQ</sequence>
<protein>
    <submittedName>
        <fullName evidence="3">Putative peptidoglycan binding domain-containing protein</fullName>
    </submittedName>
</protein>
<keyword evidence="1" id="KW-0732">Signal</keyword>
<dbReference type="EMBL" id="FNOM01000001">
    <property type="protein sequence ID" value="SDW18919.1"/>
    <property type="molecule type" value="Genomic_DNA"/>
</dbReference>
<dbReference type="InterPro" id="IPR002477">
    <property type="entry name" value="Peptidoglycan-bd-like"/>
</dbReference>
<evidence type="ECO:0000259" key="2">
    <source>
        <dbReference type="Pfam" id="PF01471"/>
    </source>
</evidence>
<dbReference type="OrthoDB" id="7444491at2"/>
<dbReference type="InterPro" id="IPR036366">
    <property type="entry name" value="PGBDSf"/>
</dbReference>
<feature type="chain" id="PRO_5011713601" evidence="1">
    <location>
        <begin position="26"/>
        <end position="546"/>
    </location>
</feature>
<feature type="domain" description="Peptidoglycan binding-like" evidence="2">
    <location>
        <begin position="73"/>
        <end position="115"/>
    </location>
</feature>
<dbReference type="Pfam" id="PF01471">
    <property type="entry name" value="PG_binding_1"/>
    <property type="match status" value="1"/>
</dbReference>
<evidence type="ECO:0000313" key="3">
    <source>
        <dbReference type="EMBL" id="SDW18919.1"/>
    </source>
</evidence>
<feature type="signal peptide" evidence="1">
    <location>
        <begin position="1"/>
        <end position="25"/>
    </location>
</feature>
<proteinExistence type="predicted"/>
<dbReference type="InterPro" id="IPR036365">
    <property type="entry name" value="PGBD-like_sf"/>
</dbReference>
<name>A0A1H2RJV6_9RHOB</name>
<organism evidence="3 4">
    <name type="scientific">Roseicitreum antarcticum</name>
    <dbReference type="NCBI Taxonomy" id="564137"/>
    <lineage>
        <taxon>Bacteria</taxon>
        <taxon>Pseudomonadati</taxon>
        <taxon>Pseudomonadota</taxon>
        <taxon>Alphaproteobacteria</taxon>
        <taxon>Rhodobacterales</taxon>
        <taxon>Paracoccaceae</taxon>
        <taxon>Roseicitreum</taxon>
    </lineage>
</organism>
<dbReference type="Gene3D" id="1.10.101.10">
    <property type="entry name" value="PGBD-like superfamily/PGBD"/>
    <property type="match status" value="1"/>
</dbReference>
<dbReference type="STRING" id="564137.SAMN04488238_101320"/>
<evidence type="ECO:0000256" key="1">
    <source>
        <dbReference type="SAM" id="SignalP"/>
    </source>
</evidence>
<reference evidence="3 4" key="1">
    <citation type="submission" date="2016-10" db="EMBL/GenBank/DDBJ databases">
        <authorList>
            <person name="de Groot N.N."/>
        </authorList>
    </citation>
    <scope>NUCLEOTIDE SEQUENCE [LARGE SCALE GENOMIC DNA]</scope>
    <source>
        <strain evidence="3 4">CGMCC 1.8894</strain>
    </source>
</reference>
<keyword evidence="4" id="KW-1185">Reference proteome</keyword>
<dbReference type="AlphaFoldDB" id="A0A1H2RJV6"/>
<evidence type="ECO:0000313" key="4">
    <source>
        <dbReference type="Proteomes" id="UP000198539"/>
    </source>
</evidence>
<dbReference type="Proteomes" id="UP000198539">
    <property type="component" value="Unassembled WGS sequence"/>
</dbReference>
<dbReference type="RefSeq" id="WP_092884696.1">
    <property type="nucleotide sequence ID" value="NZ_CP061498.1"/>
</dbReference>
<gene>
    <name evidence="3" type="ORF">SAMN04488238_101320</name>
</gene>
<dbReference type="SUPFAM" id="SSF47090">
    <property type="entry name" value="PGBD-like"/>
    <property type="match status" value="1"/>
</dbReference>